<proteinExistence type="inferred from homology"/>
<dbReference type="GO" id="GO:0005506">
    <property type="term" value="F:iron ion binding"/>
    <property type="evidence" value="ECO:0007669"/>
    <property type="project" value="InterPro"/>
</dbReference>
<sequence length="264" mass="29654">MPLVAVELPAQVICSVMGVPDDMRGQVVRWADEIFSRQRTEDGPERALAAIQNVMQYALELRDASRGATNDNMLGELAEAERAGVKITDGQFMQLFMSLLIAGFETTHTLIGQSLRMVLEDPDVAAQARAAQANGQIRELVEEFLRYITPAMHMARHATRDVELHGTRIRKGDMVLLWHVSANRDASVFDDPHRFDSLRKRNTHQSFGGGGPHFCIGNHLARLEVQILYRELLSRDLKITLNGRPERGWSVFIDQLLSLPVVCE</sequence>
<dbReference type="Pfam" id="PF00067">
    <property type="entry name" value="p450"/>
    <property type="match status" value="1"/>
</dbReference>
<dbReference type="InterPro" id="IPR036396">
    <property type="entry name" value="Cyt_P450_sf"/>
</dbReference>
<dbReference type="PANTHER" id="PTHR46696">
    <property type="entry name" value="P450, PUTATIVE (EUROFUNG)-RELATED"/>
    <property type="match status" value="1"/>
</dbReference>
<dbReference type="EMBL" id="WBMS02000003">
    <property type="protein sequence ID" value="MVZ99878.1"/>
    <property type="molecule type" value="Genomic_DNA"/>
</dbReference>
<dbReference type="GO" id="GO:0004497">
    <property type="term" value="F:monooxygenase activity"/>
    <property type="evidence" value="ECO:0007669"/>
    <property type="project" value="InterPro"/>
</dbReference>
<reference evidence="2" key="1">
    <citation type="submission" date="2019-12" db="EMBL/GenBank/DDBJ databases">
        <title>Actinomadura physcomitrii sp. nov., a novel actinomycete isolated from moss [Physcomitrium sphaericum (Ludw) Fuernr].</title>
        <authorList>
            <person name="Zhuang X."/>
        </authorList>
    </citation>
    <scope>NUCLEOTIDE SEQUENCE [LARGE SCALE GENOMIC DNA]</scope>
    <source>
        <strain evidence="2">LD22</strain>
    </source>
</reference>
<evidence type="ECO:0000313" key="3">
    <source>
        <dbReference type="Proteomes" id="UP000462055"/>
    </source>
</evidence>
<dbReference type="SUPFAM" id="SSF48264">
    <property type="entry name" value="Cytochrome P450"/>
    <property type="match status" value="1"/>
</dbReference>
<accession>A0A6I4MB51</accession>
<evidence type="ECO:0000313" key="2">
    <source>
        <dbReference type="EMBL" id="MVZ99878.1"/>
    </source>
</evidence>
<name>A0A6I4MB51_9ACTN</name>
<protein>
    <submittedName>
        <fullName evidence="2">Cytochrome P450</fullName>
    </submittedName>
</protein>
<dbReference type="AlphaFoldDB" id="A0A6I4MB51"/>
<dbReference type="Proteomes" id="UP000462055">
    <property type="component" value="Unassembled WGS sequence"/>
</dbReference>
<dbReference type="InterPro" id="IPR002397">
    <property type="entry name" value="Cyt_P450_B"/>
</dbReference>
<dbReference type="InterPro" id="IPR001128">
    <property type="entry name" value="Cyt_P450"/>
</dbReference>
<dbReference type="Gene3D" id="1.10.630.10">
    <property type="entry name" value="Cytochrome P450"/>
    <property type="match status" value="1"/>
</dbReference>
<dbReference type="RefSeq" id="WP_151592076.1">
    <property type="nucleotide sequence ID" value="NZ_WBMS02000003.1"/>
</dbReference>
<evidence type="ECO:0000256" key="1">
    <source>
        <dbReference type="ARBA" id="ARBA00010617"/>
    </source>
</evidence>
<dbReference type="GO" id="GO:0016705">
    <property type="term" value="F:oxidoreductase activity, acting on paired donors, with incorporation or reduction of molecular oxygen"/>
    <property type="evidence" value="ECO:0007669"/>
    <property type="project" value="InterPro"/>
</dbReference>
<dbReference type="GO" id="GO:0020037">
    <property type="term" value="F:heme binding"/>
    <property type="evidence" value="ECO:0007669"/>
    <property type="project" value="InterPro"/>
</dbReference>
<dbReference type="PRINTS" id="PR00359">
    <property type="entry name" value="BP450"/>
</dbReference>
<keyword evidence="3" id="KW-1185">Reference proteome</keyword>
<comment type="similarity">
    <text evidence="1">Belongs to the cytochrome P450 family.</text>
</comment>
<comment type="caution">
    <text evidence="2">The sequence shown here is derived from an EMBL/GenBank/DDBJ whole genome shotgun (WGS) entry which is preliminary data.</text>
</comment>
<organism evidence="2 3">
    <name type="scientific">Actinomadura physcomitrii</name>
    <dbReference type="NCBI Taxonomy" id="2650748"/>
    <lineage>
        <taxon>Bacteria</taxon>
        <taxon>Bacillati</taxon>
        <taxon>Actinomycetota</taxon>
        <taxon>Actinomycetes</taxon>
        <taxon>Streptosporangiales</taxon>
        <taxon>Thermomonosporaceae</taxon>
        <taxon>Actinomadura</taxon>
    </lineage>
</organism>
<gene>
    <name evidence="2" type="ORF">F8568_005685</name>
</gene>
<dbReference type="PANTHER" id="PTHR46696:SF1">
    <property type="entry name" value="CYTOCHROME P450 YJIB-RELATED"/>
    <property type="match status" value="1"/>
</dbReference>